<dbReference type="PANTHER" id="PTHR45774">
    <property type="entry name" value="BTB/POZ DOMAIN-CONTAINING"/>
    <property type="match status" value="1"/>
</dbReference>
<dbReference type="SUPFAM" id="SSF54695">
    <property type="entry name" value="POZ domain"/>
    <property type="match status" value="1"/>
</dbReference>
<dbReference type="Pfam" id="PF07707">
    <property type="entry name" value="BACK"/>
    <property type="match status" value="1"/>
</dbReference>
<reference evidence="2" key="1">
    <citation type="journal article" date="2021" name="Genome Biol. Evol.">
        <title>A High-Quality Reference Genome for a Parasitic Bivalve with Doubly Uniparental Inheritance (Bivalvia: Unionida).</title>
        <authorList>
            <person name="Smith C.H."/>
        </authorList>
    </citation>
    <scope>NUCLEOTIDE SEQUENCE</scope>
    <source>
        <strain evidence="2">CHS0354</strain>
    </source>
</reference>
<dbReference type="SMART" id="SM00875">
    <property type="entry name" value="BACK"/>
    <property type="match status" value="1"/>
</dbReference>
<dbReference type="InterPro" id="IPR011333">
    <property type="entry name" value="SKP1/BTB/POZ_sf"/>
</dbReference>
<dbReference type="InterPro" id="IPR011705">
    <property type="entry name" value="BACK"/>
</dbReference>
<reference evidence="2" key="3">
    <citation type="submission" date="2023-05" db="EMBL/GenBank/DDBJ databases">
        <authorList>
            <person name="Smith C.H."/>
        </authorList>
    </citation>
    <scope>NUCLEOTIDE SEQUENCE</scope>
    <source>
        <strain evidence="2">CHS0354</strain>
        <tissue evidence="2">Mantle</tissue>
    </source>
</reference>
<feature type="domain" description="BTB" evidence="1">
    <location>
        <begin position="37"/>
        <end position="92"/>
    </location>
</feature>
<dbReference type="EMBL" id="JAEAOA010001975">
    <property type="protein sequence ID" value="KAK3605341.1"/>
    <property type="molecule type" value="Genomic_DNA"/>
</dbReference>
<reference evidence="2" key="2">
    <citation type="journal article" date="2021" name="Genome Biol. Evol.">
        <title>Developing a high-quality reference genome for a parasitic bivalve with doubly uniparental inheritance (Bivalvia: Unionida).</title>
        <authorList>
            <person name="Smith C.H."/>
        </authorList>
    </citation>
    <scope>NUCLEOTIDE SEQUENCE</scope>
    <source>
        <strain evidence="2">CHS0354</strain>
        <tissue evidence="2">Mantle</tissue>
    </source>
</reference>
<dbReference type="PROSITE" id="PS50097">
    <property type="entry name" value="BTB"/>
    <property type="match status" value="1"/>
</dbReference>
<dbReference type="Gene3D" id="3.30.710.10">
    <property type="entry name" value="Potassium Channel Kv1.1, Chain A"/>
    <property type="match status" value="1"/>
</dbReference>
<dbReference type="InterPro" id="IPR000210">
    <property type="entry name" value="BTB/POZ_dom"/>
</dbReference>
<dbReference type="AlphaFoldDB" id="A0AAE0W8F7"/>
<dbReference type="Gene3D" id="1.25.40.420">
    <property type="match status" value="1"/>
</dbReference>
<dbReference type="Proteomes" id="UP001195483">
    <property type="component" value="Unassembled WGS sequence"/>
</dbReference>
<dbReference type="PANTHER" id="PTHR45774:SF3">
    <property type="entry name" value="BTB (POZ) DOMAIN-CONTAINING 2B-RELATED"/>
    <property type="match status" value="1"/>
</dbReference>
<evidence type="ECO:0000313" key="3">
    <source>
        <dbReference type="Proteomes" id="UP001195483"/>
    </source>
</evidence>
<evidence type="ECO:0000313" key="2">
    <source>
        <dbReference type="EMBL" id="KAK3605341.1"/>
    </source>
</evidence>
<gene>
    <name evidence="2" type="ORF">CHS0354_033830</name>
</gene>
<organism evidence="2 3">
    <name type="scientific">Potamilus streckersoni</name>
    <dbReference type="NCBI Taxonomy" id="2493646"/>
    <lineage>
        <taxon>Eukaryota</taxon>
        <taxon>Metazoa</taxon>
        <taxon>Spiralia</taxon>
        <taxon>Lophotrochozoa</taxon>
        <taxon>Mollusca</taxon>
        <taxon>Bivalvia</taxon>
        <taxon>Autobranchia</taxon>
        <taxon>Heteroconchia</taxon>
        <taxon>Palaeoheterodonta</taxon>
        <taxon>Unionida</taxon>
        <taxon>Unionoidea</taxon>
        <taxon>Unionidae</taxon>
        <taxon>Ambleminae</taxon>
        <taxon>Lampsilini</taxon>
        <taxon>Potamilus</taxon>
    </lineage>
</organism>
<dbReference type="Pfam" id="PF00651">
    <property type="entry name" value="BTB"/>
    <property type="match status" value="1"/>
</dbReference>
<keyword evidence="3" id="KW-1185">Reference proteome</keyword>
<proteinExistence type="predicted"/>
<comment type="caution">
    <text evidence="2">The sequence shown here is derived from an EMBL/GenBank/DDBJ whole genome shotgun (WGS) entry which is preliminary data.</text>
</comment>
<name>A0AAE0W8F7_9BIVA</name>
<evidence type="ECO:0000259" key="1">
    <source>
        <dbReference type="PROSITE" id="PS50097"/>
    </source>
</evidence>
<sequence length="419" mass="47636">MEAKATELAIGWQTEQSLSQSVCTLLEKGTMDRQVVELKAHTLILAARNPVFQAMFFGQIDSKREVAMVDVSPESFRLFLKCLYTDNVDLDEDSLTQVIKLAHKYQVNHLLAECAERLAKRICVENACQILNVSVFYDLTKLKEIACIFVDDNVDEILESVGFMDIPVETLKVILSGDSFYANEMKIVKKCLEWAENKCKQQCLELNSINKRRVLDGAFYFLRLTSLSLSDFTEYVVKTSLLDQDESFKIYLHMGSPSSQIDIGNSIIPRKPRLVKFPFAECQNQIILEYPHDIYLEGIDLHPSETIYQQGQCSLVQSALYSTIFCGQILIKELALTVAFQASAYKKSPDVITLKERVFLPRDKGPYNLTVEMSCFTAYDAAFLENVRKNARSYKPSAFVFSNYRNIIKALVCANVSNR</sequence>
<accession>A0AAE0W8F7</accession>
<dbReference type="SMART" id="SM00225">
    <property type="entry name" value="BTB"/>
    <property type="match status" value="1"/>
</dbReference>
<protein>
    <recommendedName>
        <fullName evidence="1">BTB domain-containing protein</fullName>
    </recommendedName>
</protein>